<gene>
    <name evidence="1" type="ORF">PCC6912_33420</name>
</gene>
<accession>A0A433NB97</accession>
<keyword evidence="2" id="KW-1185">Reference proteome</keyword>
<dbReference type="AlphaFoldDB" id="A0A433NB97"/>
<reference evidence="1 2" key="1">
    <citation type="journal article" date="2019" name="Genome Biol. Evol.">
        <title>Day and night: Metabolic profiles and evolutionary relationships of six axenic non-marine cyanobacteria.</title>
        <authorList>
            <person name="Will S.E."/>
            <person name="Henke P."/>
            <person name="Boedeker C."/>
            <person name="Huang S."/>
            <person name="Brinkmann H."/>
            <person name="Rohde M."/>
            <person name="Jarek M."/>
            <person name="Friedl T."/>
            <person name="Seufert S."/>
            <person name="Schumacher M."/>
            <person name="Overmann J."/>
            <person name="Neumann-Schaal M."/>
            <person name="Petersen J."/>
        </authorList>
    </citation>
    <scope>NUCLEOTIDE SEQUENCE [LARGE SCALE GENOMIC DNA]</scope>
    <source>
        <strain evidence="1 2">PCC 6912</strain>
    </source>
</reference>
<sequence>MGTVHKCTIARIVSPIEKTSIQNTPRKPITKPLKVEATRNPTPLIVPTRPFALSRFGSGITIVTSVESAIVRKLPAIAPRSARMMNTQRMILEVSVKTDGGVETKIIYASKYKTREQILESIIAVFFLYLSTTDPRKNPEMATVTRYTPAIIEVASTDLV</sequence>
<proteinExistence type="predicted"/>
<organism evidence="1 2">
    <name type="scientific">Chlorogloeopsis fritschii PCC 6912</name>
    <dbReference type="NCBI Taxonomy" id="211165"/>
    <lineage>
        <taxon>Bacteria</taxon>
        <taxon>Bacillati</taxon>
        <taxon>Cyanobacteriota</taxon>
        <taxon>Cyanophyceae</taxon>
        <taxon>Nostocales</taxon>
        <taxon>Chlorogloeopsidaceae</taxon>
        <taxon>Chlorogloeopsis</taxon>
    </lineage>
</organism>
<dbReference type="Proteomes" id="UP000268857">
    <property type="component" value="Unassembled WGS sequence"/>
</dbReference>
<name>A0A433NB97_CHLFR</name>
<dbReference type="EMBL" id="RSCJ01000013">
    <property type="protein sequence ID" value="RUR79168.1"/>
    <property type="molecule type" value="Genomic_DNA"/>
</dbReference>
<protein>
    <submittedName>
        <fullName evidence="1">Uncharacterized protein</fullName>
    </submittedName>
</protein>
<evidence type="ECO:0000313" key="2">
    <source>
        <dbReference type="Proteomes" id="UP000268857"/>
    </source>
</evidence>
<evidence type="ECO:0000313" key="1">
    <source>
        <dbReference type="EMBL" id="RUR79168.1"/>
    </source>
</evidence>
<comment type="caution">
    <text evidence="1">The sequence shown here is derived from an EMBL/GenBank/DDBJ whole genome shotgun (WGS) entry which is preliminary data.</text>
</comment>